<organism evidence="1 2">
    <name type="scientific">Candidatus Collierbacteria bacterium CG17_big_fil_post_rev_8_21_14_2_50_45_7</name>
    <dbReference type="NCBI Taxonomy" id="1974536"/>
    <lineage>
        <taxon>Bacteria</taxon>
        <taxon>Candidatus Collieribacteriota</taxon>
    </lineage>
</organism>
<protein>
    <recommendedName>
        <fullName evidence="3">DUF4012 domain-containing protein</fullName>
    </recommendedName>
</protein>
<feature type="non-terminal residue" evidence="1">
    <location>
        <position position="459"/>
    </location>
</feature>
<accession>A0A2M7FRL4</accession>
<evidence type="ECO:0008006" key="3">
    <source>
        <dbReference type="Google" id="ProtNLM"/>
    </source>
</evidence>
<evidence type="ECO:0000313" key="2">
    <source>
        <dbReference type="Proteomes" id="UP000230556"/>
    </source>
</evidence>
<reference evidence="2" key="1">
    <citation type="submission" date="2017-09" db="EMBL/GenBank/DDBJ databases">
        <title>Depth-based differentiation of microbial function through sediment-hosted aquifers and enrichment of novel symbionts in the deep terrestrial subsurface.</title>
        <authorList>
            <person name="Probst A.J."/>
            <person name="Ladd B."/>
            <person name="Jarett J.K."/>
            <person name="Geller-Mcgrath D.E."/>
            <person name="Sieber C.M.K."/>
            <person name="Emerson J.B."/>
            <person name="Anantharaman K."/>
            <person name="Thomas B.C."/>
            <person name="Malmstrom R."/>
            <person name="Stieglmeier M."/>
            <person name="Klingl A."/>
            <person name="Woyke T."/>
            <person name="Ryan C.M."/>
            <person name="Banfield J.F."/>
        </authorList>
    </citation>
    <scope>NUCLEOTIDE SEQUENCE [LARGE SCALE GENOMIC DNA]</scope>
</reference>
<name>A0A2M7FRL4_9BACT</name>
<dbReference type="EMBL" id="PFFO01000050">
    <property type="protein sequence ID" value="PIW08311.1"/>
    <property type="molecule type" value="Genomic_DNA"/>
</dbReference>
<proteinExistence type="predicted"/>
<gene>
    <name evidence="1" type="ORF">COW38_01010</name>
</gene>
<sequence>MKHTKLIIFAVVVTILISLGTAAAGMWVRECQRPISSWFNKCEWVFPKIKWVSEYYSYLLGFERPTTYMILLQNDMEMRANGGFFGSYVVANVSSGEIDLRFQDIYVPDGQLDGHVEAPKPIEEAFRKGGYLLRDSDWESDFTISASTIRWFMTHGGEVDPDVMVTLSLSTIKKILGVTGPIKIPDYELELTQDNIFKLLQAKVESEFFPGSTQKRDILTGVGKSLMAKLEYLSLSQKLEIAEILYSEAEHKNILINTLNSSLQARLTELGLSGALTYPKCTIDNCQVDVFMAVEANLGANKANCCTNRVTKHTITDNGDLIHHKILVEYTNNSSEENPKLPDFFGGNYIDYVRFYIPKEATDLAVSATPTLPTTLDYYPTPYTADTSRLDESDYYLFKTIGLFHITRALTSSKIELSYDLPKTSELYELHILKQHGMQSSPQEIMYGDKVETTELRTD</sequence>
<dbReference type="InterPro" id="IPR025101">
    <property type="entry name" value="DUF4012"/>
</dbReference>
<dbReference type="AlphaFoldDB" id="A0A2M7FRL4"/>
<comment type="caution">
    <text evidence="1">The sequence shown here is derived from an EMBL/GenBank/DDBJ whole genome shotgun (WGS) entry which is preliminary data.</text>
</comment>
<dbReference type="Pfam" id="PF13196">
    <property type="entry name" value="DUF4012"/>
    <property type="match status" value="1"/>
</dbReference>
<evidence type="ECO:0000313" key="1">
    <source>
        <dbReference type="EMBL" id="PIW08311.1"/>
    </source>
</evidence>
<dbReference type="Proteomes" id="UP000230556">
    <property type="component" value="Unassembled WGS sequence"/>
</dbReference>